<proteinExistence type="predicted"/>
<dbReference type="GO" id="GO:0046872">
    <property type="term" value="F:metal ion binding"/>
    <property type="evidence" value="ECO:0007669"/>
    <property type="project" value="UniProtKB-KW"/>
</dbReference>
<keyword evidence="2" id="KW-0479">Metal-binding</keyword>
<keyword evidence="1" id="KW-0001">2Fe-2S</keyword>
<dbReference type="STRING" id="1817756.A2140_01495"/>
<evidence type="ECO:0000256" key="2">
    <source>
        <dbReference type="ARBA" id="ARBA00022723"/>
    </source>
</evidence>
<evidence type="ECO:0000256" key="1">
    <source>
        <dbReference type="ARBA" id="ARBA00022714"/>
    </source>
</evidence>
<dbReference type="GO" id="GO:0051537">
    <property type="term" value="F:2 iron, 2 sulfur cluster binding"/>
    <property type="evidence" value="ECO:0007669"/>
    <property type="project" value="UniProtKB-KW"/>
</dbReference>
<dbReference type="Proteomes" id="UP000178379">
    <property type="component" value="Unassembled WGS sequence"/>
</dbReference>
<keyword evidence="3" id="KW-0408">Iron</keyword>
<dbReference type="SUPFAM" id="SSF50022">
    <property type="entry name" value="ISP domain"/>
    <property type="match status" value="1"/>
</dbReference>
<dbReference type="EMBL" id="MFSQ01000067">
    <property type="protein sequence ID" value="OGI40093.1"/>
    <property type="molecule type" value="Genomic_DNA"/>
</dbReference>
<comment type="caution">
    <text evidence="6">The sequence shown here is derived from an EMBL/GenBank/DDBJ whole genome shotgun (WGS) entry which is preliminary data.</text>
</comment>
<dbReference type="InterPro" id="IPR017941">
    <property type="entry name" value="Rieske_2Fe-2S"/>
</dbReference>
<dbReference type="CDD" id="cd03467">
    <property type="entry name" value="Rieske"/>
    <property type="match status" value="1"/>
</dbReference>
<accession>A0A1F6T4L9</accession>
<evidence type="ECO:0000313" key="6">
    <source>
        <dbReference type="EMBL" id="OGI40093.1"/>
    </source>
</evidence>
<name>A0A1F6T4L9_9PROT</name>
<organism evidence="6 7">
    <name type="scientific">Candidatus Muproteobacteria bacterium RBG_16_62_13</name>
    <dbReference type="NCBI Taxonomy" id="1817756"/>
    <lineage>
        <taxon>Bacteria</taxon>
        <taxon>Pseudomonadati</taxon>
        <taxon>Pseudomonadota</taxon>
        <taxon>Candidatus Muproteobacteria</taxon>
    </lineage>
</organism>
<dbReference type="InterPro" id="IPR036922">
    <property type="entry name" value="Rieske_2Fe-2S_sf"/>
</dbReference>
<reference evidence="6 7" key="1">
    <citation type="journal article" date="2016" name="Nat. Commun.">
        <title>Thousands of microbial genomes shed light on interconnected biogeochemical processes in an aquifer system.</title>
        <authorList>
            <person name="Anantharaman K."/>
            <person name="Brown C.T."/>
            <person name="Hug L.A."/>
            <person name="Sharon I."/>
            <person name="Castelle C.J."/>
            <person name="Probst A.J."/>
            <person name="Thomas B.C."/>
            <person name="Singh A."/>
            <person name="Wilkins M.J."/>
            <person name="Karaoz U."/>
            <person name="Brodie E.L."/>
            <person name="Williams K.H."/>
            <person name="Hubbard S.S."/>
            <person name="Banfield J.F."/>
        </authorList>
    </citation>
    <scope>NUCLEOTIDE SEQUENCE [LARGE SCALE GENOMIC DNA]</scope>
</reference>
<dbReference type="PANTHER" id="PTHR40261">
    <property type="match status" value="1"/>
</dbReference>
<evidence type="ECO:0000259" key="5">
    <source>
        <dbReference type="PROSITE" id="PS51296"/>
    </source>
</evidence>
<dbReference type="Pfam" id="PF00355">
    <property type="entry name" value="Rieske"/>
    <property type="match status" value="1"/>
</dbReference>
<evidence type="ECO:0000256" key="4">
    <source>
        <dbReference type="ARBA" id="ARBA00023014"/>
    </source>
</evidence>
<evidence type="ECO:0000313" key="7">
    <source>
        <dbReference type="Proteomes" id="UP000178379"/>
    </source>
</evidence>
<dbReference type="PANTHER" id="PTHR40261:SF1">
    <property type="entry name" value="RIESKE DOMAIN-CONTAINING PROTEIN"/>
    <property type="match status" value="1"/>
</dbReference>
<sequence>MAGVICASDALVNGGRGVRFNVTWNGERAPAFAIRYHGRVYAYLNRCAHRQVELDWEPGAFYARDGESLICATHGARYVPDSGHCVAGPCGRRGLIPLPTREQGGQVLLGQLDELHLSVTPHSQPGSPS</sequence>
<dbReference type="AlphaFoldDB" id="A0A1F6T4L9"/>
<dbReference type="Gene3D" id="2.102.10.10">
    <property type="entry name" value="Rieske [2Fe-2S] iron-sulphur domain"/>
    <property type="match status" value="1"/>
</dbReference>
<feature type="domain" description="Rieske" evidence="5">
    <location>
        <begin position="3"/>
        <end position="109"/>
    </location>
</feature>
<protein>
    <recommendedName>
        <fullName evidence="5">Rieske domain-containing protein</fullName>
    </recommendedName>
</protein>
<dbReference type="PROSITE" id="PS51296">
    <property type="entry name" value="RIESKE"/>
    <property type="match status" value="1"/>
</dbReference>
<gene>
    <name evidence="6" type="ORF">A2140_01495</name>
</gene>
<evidence type="ECO:0000256" key="3">
    <source>
        <dbReference type="ARBA" id="ARBA00023004"/>
    </source>
</evidence>
<keyword evidence="4" id="KW-0411">Iron-sulfur</keyword>